<dbReference type="Gene3D" id="3.20.20.220">
    <property type="match status" value="1"/>
</dbReference>
<dbReference type="AlphaFoldDB" id="A0A1T4VJZ1"/>
<dbReference type="RefSeq" id="WP_198557086.1">
    <property type="nucleotide sequence ID" value="NZ_FUXU01000078.1"/>
</dbReference>
<organism evidence="1 2">
    <name type="scientific">Enterovibrio nigricans DSM 22720</name>
    <dbReference type="NCBI Taxonomy" id="1121868"/>
    <lineage>
        <taxon>Bacteria</taxon>
        <taxon>Pseudomonadati</taxon>
        <taxon>Pseudomonadota</taxon>
        <taxon>Gammaproteobacteria</taxon>
        <taxon>Vibrionales</taxon>
        <taxon>Vibrionaceae</taxon>
        <taxon>Enterovibrio</taxon>
    </lineage>
</organism>
<name>A0A1T4VJZ1_9GAMM</name>
<keyword evidence="2" id="KW-1185">Reference proteome</keyword>
<proteinExistence type="predicted"/>
<dbReference type="EMBL" id="FUXU01000078">
    <property type="protein sequence ID" value="SKA65290.1"/>
    <property type="molecule type" value="Genomic_DNA"/>
</dbReference>
<protein>
    <submittedName>
        <fullName evidence="1">Uncharacterized protein</fullName>
    </submittedName>
</protein>
<gene>
    <name evidence="1" type="ORF">SAMN02745132_03950</name>
</gene>
<evidence type="ECO:0000313" key="1">
    <source>
        <dbReference type="EMBL" id="SKA65290.1"/>
    </source>
</evidence>
<reference evidence="2" key="1">
    <citation type="submission" date="2017-02" db="EMBL/GenBank/DDBJ databases">
        <authorList>
            <person name="Varghese N."/>
            <person name="Submissions S."/>
        </authorList>
    </citation>
    <scope>NUCLEOTIDE SEQUENCE [LARGE SCALE GENOMIC DNA]</scope>
    <source>
        <strain evidence="2">DSM 22720</strain>
    </source>
</reference>
<accession>A0A1T4VJZ1</accession>
<sequence length="143" mass="16065">MLFEKIKARESGIVLYGLVPPKKGTDTEKVNEIAARQVARLQDQPIDGLIIYDIQDEASRTDEERPFPFMETLDSVEYSRDFLADLKLPRVIYRSVGKYSEDALSRFLEDSHPADELSVFVGASSADQSVTMPMSEAYALKNA</sequence>
<evidence type="ECO:0000313" key="2">
    <source>
        <dbReference type="Proteomes" id="UP000190162"/>
    </source>
</evidence>
<dbReference type="Proteomes" id="UP000190162">
    <property type="component" value="Unassembled WGS sequence"/>
</dbReference>